<sequence length="458" mass="48725">MPAQTIEQLIVRRARLRIGLLVGLAIGTLLALVGGISYAVLFQSQQSQIQRELAWGAEHGKIAGPPACSWIILYDGGRLDTGVNPPPPGFPLRDAIATVATTRTAETTEVHADGTVYHVRTQPRGDGVVQVVFDARFQLADRRHLLTAFLLAAAVGLVAAILTGTVVGRRAVAPLADALGRQRRFVADASHELRTPIAQVHVRAQMLARRADREGSDADRRDLDRLVGTTRRLGEIVDELLLSARLAAVPADLPPTGPVDLTALVVEALASESDRADERQVTLALSVPDGPVQVSGVESALRRVVCELLANALAHTPPGGRVELTVREDDHGRVAELVVEDTGDGFDPADTERLFDRFHRGAGAGDRNFGLGLALLREVVTCHRGTITAASRPHEGATFVVRLPTIRPAHPGRDGRASGRGERQSGGTRPRPLQSVESGPSPSGSPPPVPAERLTRGG</sequence>
<dbReference type="InterPro" id="IPR003594">
    <property type="entry name" value="HATPase_dom"/>
</dbReference>
<feature type="region of interest" description="Disordered" evidence="11">
    <location>
        <begin position="402"/>
        <end position="458"/>
    </location>
</feature>
<dbReference type="SMART" id="SM00387">
    <property type="entry name" value="HATPase_c"/>
    <property type="match status" value="1"/>
</dbReference>
<proteinExistence type="predicted"/>
<dbReference type="PANTHER" id="PTHR45436:SF5">
    <property type="entry name" value="SENSOR HISTIDINE KINASE TRCS"/>
    <property type="match status" value="1"/>
</dbReference>
<name>A0ABS0H407_9ACTN</name>
<evidence type="ECO:0000313" key="15">
    <source>
        <dbReference type="Proteomes" id="UP000638560"/>
    </source>
</evidence>
<dbReference type="InterPro" id="IPR050428">
    <property type="entry name" value="TCS_sensor_his_kinase"/>
</dbReference>
<dbReference type="InterPro" id="IPR036097">
    <property type="entry name" value="HisK_dim/P_sf"/>
</dbReference>
<feature type="compositionally biased region" description="Basic and acidic residues" evidence="11">
    <location>
        <begin position="411"/>
        <end position="423"/>
    </location>
</feature>
<dbReference type="Pfam" id="PF00512">
    <property type="entry name" value="HisKA"/>
    <property type="match status" value="1"/>
</dbReference>
<dbReference type="SUPFAM" id="SSF47384">
    <property type="entry name" value="Homodimeric domain of signal transducing histidine kinase"/>
    <property type="match status" value="1"/>
</dbReference>
<comment type="subcellular location">
    <subcellularLocation>
        <location evidence="2">Cell membrane</location>
    </subcellularLocation>
</comment>
<evidence type="ECO:0000256" key="9">
    <source>
        <dbReference type="ARBA" id="ARBA00023012"/>
    </source>
</evidence>
<evidence type="ECO:0000256" key="10">
    <source>
        <dbReference type="ARBA" id="ARBA00023136"/>
    </source>
</evidence>
<evidence type="ECO:0000256" key="2">
    <source>
        <dbReference type="ARBA" id="ARBA00004236"/>
    </source>
</evidence>
<dbReference type="Proteomes" id="UP000638560">
    <property type="component" value="Unassembled WGS sequence"/>
</dbReference>
<evidence type="ECO:0000256" key="6">
    <source>
        <dbReference type="ARBA" id="ARBA00022692"/>
    </source>
</evidence>
<gene>
    <name evidence="14" type="ORF">I0C86_30195</name>
</gene>
<protein>
    <recommendedName>
        <fullName evidence="3">histidine kinase</fullName>
        <ecNumber evidence="3">2.7.13.3</ecNumber>
    </recommendedName>
</protein>
<evidence type="ECO:0000256" key="7">
    <source>
        <dbReference type="ARBA" id="ARBA00022777"/>
    </source>
</evidence>
<dbReference type="SMART" id="SM00388">
    <property type="entry name" value="HisKA"/>
    <property type="match status" value="1"/>
</dbReference>
<dbReference type="Pfam" id="PF02518">
    <property type="entry name" value="HATPase_c"/>
    <property type="match status" value="1"/>
</dbReference>
<evidence type="ECO:0000256" key="12">
    <source>
        <dbReference type="SAM" id="Phobius"/>
    </source>
</evidence>
<dbReference type="CDD" id="cd00082">
    <property type="entry name" value="HisKA"/>
    <property type="match status" value="1"/>
</dbReference>
<keyword evidence="10 12" id="KW-0472">Membrane</keyword>
<dbReference type="EMBL" id="JADPUN010000260">
    <property type="protein sequence ID" value="MBF9133202.1"/>
    <property type="molecule type" value="Genomic_DNA"/>
</dbReference>
<keyword evidence="5" id="KW-0808">Transferase</keyword>
<evidence type="ECO:0000256" key="5">
    <source>
        <dbReference type="ARBA" id="ARBA00022679"/>
    </source>
</evidence>
<dbReference type="InterPro" id="IPR005467">
    <property type="entry name" value="His_kinase_dom"/>
</dbReference>
<dbReference type="GO" id="GO:0016301">
    <property type="term" value="F:kinase activity"/>
    <property type="evidence" value="ECO:0007669"/>
    <property type="project" value="UniProtKB-KW"/>
</dbReference>
<dbReference type="SUPFAM" id="SSF55874">
    <property type="entry name" value="ATPase domain of HSP90 chaperone/DNA topoisomerase II/histidine kinase"/>
    <property type="match status" value="1"/>
</dbReference>
<dbReference type="EC" id="2.7.13.3" evidence="3"/>
<dbReference type="PANTHER" id="PTHR45436">
    <property type="entry name" value="SENSOR HISTIDINE KINASE YKOH"/>
    <property type="match status" value="1"/>
</dbReference>
<organism evidence="14 15">
    <name type="scientific">Plantactinospora alkalitolerans</name>
    <dbReference type="NCBI Taxonomy" id="2789879"/>
    <lineage>
        <taxon>Bacteria</taxon>
        <taxon>Bacillati</taxon>
        <taxon>Actinomycetota</taxon>
        <taxon>Actinomycetes</taxon>
        <taxon>Micromonosporales</taxon>
        <taxon>Micromonosporaceae</taxon>
        <taxon>Plantactinospora</taxon>
    </lineage>
</organism>
<keyword evidence="4" id="KW-0597">Phosphoprotein</keyword>
<keyword evidence="7 14" id="KW-0418">Kinase</keyword>
<evidence type="ECO:0000256" key="11">
    <source>
        <dbReference type="SAM" id="MobiDB-lite"/>
    </source>
</evidence>
<comment type="catalytic activity">
    <reaction evidence="1">
        <text>ATP + protein L-histidine = ADP + protein N-phospho-L-histidine.</text>
        <dbReference type="EC" id="2.7.13.3"/>
    </reaction>
</comment>
<keyword evidence="9" id="KW-0902">Two-component regulatory system</keyword>
<keyword evidence="8 12" id="KW-1133">Transmembrane helix</keyword>
<evidence type="ECO:0000256" key="3">
    <source>
        <dbReference type="ARBA" id="ARBA00012438"/>
    </source>
</evidence>
<evidence type="ECO:0000256" key="8">
    <source>
        <dbReference type="ARBA" id="ARBA00022989"/>
    </source>
</evidence>
<dbReference type="Gene3D" id="1.10.287.130">
    <property type="match status" value="1"/>
</dbReference>
<keyword evidence="6 12" id="KW-0812">Transmembrane</keyword>
<comment type="caution">
    <text evidence="14">The sequence shown here is derived from an EMBL/GenBank/DDBJ whole genome shotgun (WGS) entry which is preliminary data.</text>
</comment>
<evidence type="ECO:0000256" key="1">
    <source>
        <dbReference type="ARBA" id="ARBA00000085"/>
    </source>
</evidence>
<dbReference type="InterPro" id="IPR036890">
    <property type="entry name" value="HATPase_C_sf"/>
</dbReference>
<evidence type="ECO:0000256" key="4">
    <source>
        <dbReference type="ARBA" id="ARBA00022553"/>
    </source>
</evidence>
<dbReference type="Gene3D" id="3.30.565.10">
    <property type="entry name" value="Histidine kinase-like ATPase, C-terminal domain"/>
    <property type="match status" value="1"/>
</dbReference>
<feature type="domain" description="Histidine kinase" evidence="13">
    <location>
        <begin position="188"/>
        <end position="407"/>
    </location>
</feature>
<feature type="transmembrane region" description="Helical" evidence="12">
    <location>
        <begin position="145"/>
        <end position="167"/>
    </location>
</feature>
<accession>A0ABS0H407</accession>
<feature type="transmembrane region" description="Helical" evidence="12">
    <location>
        <begin position="20"/>
        <end position="41"/>
    </location>
</feature>
<dbReference type="PRINTS" id="PR00344">
    <property type="entry name" value="BCTRLSENSOR"/>
</dbReference>
<evidence type="ECO:0000313" key="14">
    <source>
        <dbReference type="EMBL" id="MBF9133202.1"/>
    </source>
</evidence>
<dbReference type="InterPro" id="IPR003661">
    <property type="entry name" value="HisK_dim/P_dom"/>
</dbReference>
<reference evidence="14 15" key="1">
    <citation type="submission" date="2020-11" db="EMBL/GenBank/DDBJ databases">
        <title>A novel isolate from a Black sea contaminated sediment with potential to produce alkanes: Plantactinospora alkalitolerans sp. nov.</title>
        <authorList>
            <person name="Carro L."/>
            <person name="Veyisoglu A."/>
            <person name="Guven K."/>
            <person name="Schumann P."/>
            <person name="Klenk H.-P."/>
            <person name="Sahin N."/>
        </authorList>
    </citation>
    <scope>NUCLEOTIDE SEQUENCE [LARGE SCALE GENOMIC DNA]</scope>
    <source>
        <strain evidence="14 15">S1510</strain>
    </source>
</reference>
<dbReference type="PROSITE" id="PS50109">
    <property type="entry name" value="HIS_KIN"/>
    <property type="match status" value="1"/>
</dbReference>
<dbReference type="InterPro" id="IPR004358">
    <property type="entry name" value="Sig_transdc_His_kin-like_C"/>
</dbReference>
<evidence type="ECO:0000259" key="13">
    <source>
        <dbReference type="PROSITE" id="PS50109"/>
    </source>
</evidence>
<keyword evidence="15" id="KW-1185">Reference proteome</keyword>